<comment type="similarity">
    <text evidence="2">Belongs to the mago nashi family.</text>
</comment>
<dbReference type="Gramene" id="TVU40767">
    <property type="protein sequence ID" value="TVU40767"/>
    <property type="gene ID" value="EJB05_14243"/>
</dbReference>
<reference evidence="4 5" key="1">
    <citation type="journal article" date="2019" name="Sci. Rep.">
        <title>A high-quality genome of Eragrostis curvula grass provides insights into Poaceae evolution and supports new strategies to enhance forage quality.</title>
        <authorList>
            <person name="Carballo J."/>
            <person name="Santos B.A.C.M."/>
            <person name="Zappacosta D."/>
            <person name="Garbus I."/>
            <person name="Selva J.P."/>
            <person name="Gallo C.A."/>
            <person name="Diaz A."/>
            <person name="Albertini E."/>
            <person name="Caccamo M."/>
            <person name="Echenique V."/>
        </authorList>
    </citation>
    <scope>NUCLEOTIDE SEQUENCE [LARGE SCALE GENOMIC DNA]</scope>
    <source>
        <strain evidence="5">cv. Victoria</strain>
        <tissue evidence="4">Leaf</tissue>
    </source>
</reference>
<organism evidence="4 5">
    <name type="scientific">Eragrostis curvula</name>
    <name type="common">weeping love grass</name>
    <dbReference type="NCBI Taxonomy" id="38414"/>
    <lineage>
        <taxon>Eukaryota</taxon>
        <taxon>Viridiplantae</taxon>
        <taxon>Streptophyta</taxon>
        <taxon>Embryophyta</taxon>
        <taxon>Tracheophyta</taxon>
        <taxon>Spermatophyta</taxon>
        <taxon>Magnoliopsida</taxon>
        <taxon>Liliopsida</taxon>
        <taxon>Poales</taxon>
        <taxon>Poaceae</taxon>
        <taxon>PACMAD clade</taxon>
        <taxon>Chloridoideae</taxon>
        <taxon>Eragrostideae</taxon>
        <taxon>Eragrostidinae</taxon>
        <taxon>Eragrostis</taxon>
    </lineage>
</organism>
<dbReference type="OrthoDB" id="6495301at2759"/>
<accession>A0A5J9VYR2</accession>
<evidence type="ECO:0000256" key="2">
    <source>
        <dbReference type="ARBA" id="ARBA00009270"/>
    </source>
</evidence>
<dbReference type="Gene3D" id="3.30.1560.10">
    <property type="entry name" value="Mago nashi"/>
    <property type="match status" value="1"/>
</dbReference>
<keyword evidence="3" id="KW-0539">Nucleus</keyword>
<dbReference type="GO" id="GO:0008380">
    <property type="term" value="P:RNA splicing"/>
    <property type="evidence" value="ECO:0007669"/>
    <property type="project" value="InterPro"/>
</dbReference>
<evidence type="ECO:0000313" key="5">
    <source>
        <dbReference type="Proteomes" id="UP000324897"/>
    </source>
</evidence>
<evidence type="ECO:0000256" key="3">
    <source>
        <dbReference type="ARBA" id="ARBA00023242"/>
    </source>
</evidence>
<dbReference type="AlphaFoldDB" id="A0A5J9VYR2"/>
<dbReference type="InterPro" id="IPR004023">
    <property type="entry name" value="Mago_nashi"/>
</dbReference>
<comment type="subcellular location">
    <subcellularLocation>
        <location evidence="1">Nucleus</location>
    </subcellularLocation>
</comment>
<dbReference type="PANTHER" id="PTHR12638:SF0">
    <property type="entry name" value="MAGO HOMOLOG, EXON JUNCTION COMPLEX SUBUNIT-RELATED"/>
    <property type="match status" value="1"/>
</dbReference>
<dbReference type="GO" id="GO:0035145">
    <property type="term" value="C:exon-exon junction complex"/>
    <property type="evidence" value="ECO:0007669"/>
    <property type="project" value="InterPro"/>
</dbReference>
<evidence type="ECO:0000313" key="4">
    <source>
        <dbReference type="EMBL" id="TVU40767.1"/>
    </source>
</evidence>
<sequence length="95" mass="10783">MHDQVFVSSSVLHETRRIIHESEIMKEDDSNWTGTDRIGRQELEIHISFTTCKIGPLIEVQTSKDPEGLRIFYYLVQELGANKLTLINVGIRGGA</sequence>
<dbReference type="SUPFAM" id="SSF89817">
    <property type="entry name" value="Mago nashi protein"/>
    <property type="match status" value="1"/>
</dbReference>
<gene>
    <name evidence="4" type="ORF">EJB05_14243</name>
</gene>
<dbReference type="EMBL" id="RWGY01000007">
    <property type="protein sequence ID" value="TVU40767.1"/>
    <property type="molecule type" value="Genomic_DNA"/>
</dbReference>
<proteinExistence type="inferred from homology"/>
<dbReference type="Proteomes" id="UP000324897">
    <property type="component" value="Chromosome 4"/>
</dbReference>
<keyword evidence="5" id="KW-1185">Reference proteome</keyword>
<protein>
    <submittedName>
        <fullName evidence="4">Uncharacterized protein</fullName>
    </submittedName>
</protein>
<name>A0A5J9VYR2_9POAL</name>
<comment type="caution">
    <text evidence="4">The sequence shown here is derived from an EMBL/GenBank/DDBJ whole genome shotgun (WGS) entry which is preliminary data.</text>
</comment>
<dbReference type="PANTHER" id="PTHR12638">
    <property type="entry name" value="PROTEIN MAGO NASHI HOMOLOG"/>
    <property type="match status" value="1"/>
</dbReference>
<dbReference type="Pfam" id="PF02792">
    <property type="entry name" value="Mago_nashi"/>
    <property type="match status" value="1"/>
</dbReference>
<dbReference type="InterPro" id="IPR036605">
    <property type="entry name" value="Mago_nashi_sf"/>
</dbReference>
<evidence type="ECO:0000256" key="1">
    <source>
        <dbReference type="ARBA" id="ARBA00004123"/>
    </source>
</evidence>